<name>A0A383WM64_TETOB</name>
<evidence type="ECO:0000256" key="1">
    <source>
        <dbReference type="SAM" id="MobiDB-lite"/>
    </source>
</evidence>
<keyword evidence="4" id="KW-1185">Reference proteome</keyword>
<feature type="region of interest" description="Disordered" evidence="1">
    <location>
        <begin position="1"/>
        <end position="72"/>
    </location>
</feature>
<feature type="domain" description="CREG-like beta-barrel" evidence="2">
    <location>
        <begin position="127"/>
        <end position="272"/>
    </location>
</feature>
<dbReference type="InterPro" id="IPR012349">
    <property type="entry name" value="Split_barrel_FMN-bd"/>
</dbReference>
<evidence type="ECO:0000313" key="4">
    <source>
        <dbReference type="Proteomes" id="UP000256970"/>
    </source>
</evidence>
<dbReference type="Pfam" id="PF13883">
    <property type="entry name" value="CREG_beta-barrel"/>
    <property type="match status" value="1"/>
</dbReference>
<dbReference type="PANTHER" id="PTHR13343:SF29">
    <property type="entry name" value="PYRIDOXAMINE 5'-PHOSPHATE OXIDASE FAMILY PROTEIN"/>
    <property type="match status" value="1"/>
</dbReference>
<feature type="compositionally biased region" description="Low complexity" evidence="1">
    <location>
        <begin position="38"/>
        <end position="50"/>
    </location>
</feature>
<dbReference type="PANTHER" id="PTHR13343">
    <property type="entry name" value="CREG1 PROTEIN"/>
    <property type="match status" value="1"/>
</dbReference>
<protein>
    <recommendedName>
        <fullName evidence="2">CREG-like beta-barrel domain-containing protein</fullName>
    </recommendedName>
</protein>
<dbReference type="SUPFAM" id="SSF50475">
    <property type="entry name" value="FMN-binding split barrel"/>
    <property type="match status" value="1"/>
</dbReference>
<evidence type="ECO:0000259" key="2">
    <source>
        <dbReference type="Pfam" id="PF13883"/>
    </source>
</evidence>
<reference evidence="3 4" key="1">
    <citation type="submission" date="2016-10" db="EMBL/GenBank/DDBJ databases">
        <authorList>
            <person name="Cai Z."/>
        </authorList>
    </citation>
    <scope>NUCLEOTIDE SEQUENCE [LARGE SCALE GENOMIC DNA]</scope>
</reference>
<dbReference type="GO" id="GO:0005737">
    <property type="term" value="C:cytoplasm"/>
    <property type="evidence" value="ECO:0007669"/>
    <property type="project" value="UniProtKB-ARBA"/>
</dbReference>
<organism evidence="3 4">
    <name type="scientific">Tetradesmus obliquus</name>
    <name type="common">Green alga</name>
    <name type="synonym">Acutodesmus obliquus</name>
    <dbReference type="NCBI Taxonomy" id="3088"/>
    <lineage>
        <taxon>Eukaryota</taxon>
        <taxon>Viridiplantae</taxon>
        <taxon>Chlorophyta</taxon>
        <taxon>core chlorophytes</taxon>
        <taxon>Chlorophyceae</taxon>
        <taxon>CS clade</taxon>
        <taxon>Sphaeropleales</taxon>
        <taxon>Scenedesmaceae</taxon>
        <taxon>Tetradesmus</taxon>
    </lineage>
</organism>
<evidence type="ECO:0000313" key="3">
    <source>
        <dbReference type="EMBL" id="SZX78558.1"/>
    </source>
</evidence>
<accession>A0A383WM64</accession>
<proteinExistence type="predicted"/>
<gene>
    <name evidence="3" type="ORF">BQ4739_LOCUS18879</name>
</gene>
<dbReference type="AlphaFoldDB" id="A0A383WM64"/>
<sequence length="360" mass="38991">MLGFDTGKGLAGSSRGVPLRHTSRHVPAPVHVAQPRRTSSGSSSNGTASTSGGGQDGEMQQAAASPAAKQRPLANAELPSSLNLAFESLEKTSKAVKTTGLRRAPLSGGVKNATQRFDLPSPCVAVRNLVEQAQFAHLCTLMSHMHHRRAGYPFGTLVDFASDGGGLPIFCLSPLAIHARNLIEDPRCSLVVQMPGWTGLANARVTIFGDVYQLPADMQDAAREVFLAKQTNERSEKWVLGNFMFFRMHRITDIYFVGGFGTVQWIDVDEYLGSTPDAIATNQPYRTLQVLNETFSQDLKQYLSPHFSLDDASFISIDATGADVRVRLGSEFNVERLGFADKVHSLDEAIAAVKGVLQEC</sequence>
<dbReference type="OrthoDB" id="2138282at2759"/>
<dbReference type="Proteomes" id="UP000256970">
    <property type="component" value="Unassembled WGS sequence"/>
</dbReference>
<dbReference type="InterPro" id="IPR055343">
    <property type="entry name" value="CREG_beta-barrel"/>
</dbReference>
<dbReference type="EMBL" id="FNXT01001326">
    <property type="protein sequence ID" value="SZX78558.1"/>
    <property type="molecule type" value="Genomic_DNA"/>
</dbReference>
<dbReference type="Gene3D" id="2.30.110.10">
    <property type="entry name" value="Electron Transport, Fmn-binding Protein, Chain A"/>
    <property type="match status" value="1"/>
</dbReference>